<comment type="similarity">
    <text evidence="1">Belongs to the Gfo/Idh/MocA family.</text>
</comment>
<proteinExistence type="inferred from homology"/>
<organism evidence="5 8">
    <name type="scientific">Fulvivirga sedimenti</name>
    <dbReference type="NCBI Taxonomy" id="2879465"/>
    <lineage>
        <taxon>Bacteria</taxon>
        <taxon>Pseudomonadati</taxon>
        <taxon>Bacteroidota</taxon>
        <taxon>Cytophagia</taxon>
        <taxon>Cytophagales</taxon>
        <taxon>Fulvivirgaceae</taxon>
        <taxon>Fulvivirga</taxon>
    </lineage>
</organism>
<evidence type="ECO:0000259" key="3">
    <source>
        <dbReference type="Pfam" id="PF01408"/>
    </source>
</evidence>
<evidence type="ECO:0000313" key="8">
    <source>
        <dbReference type="Proteomes" id="UP001139409"/>
    </source>
</evidence>
<dbReference type="InterPro" id="IPR036291">
    <property type="entry name" value="NAD(P)-bd_dom_sf"/>
</dbReference>
<dbReference type="SUPFAM" id="SSF51735">
    <property type="entry name" value="NAD(P)-binding Rossmann-fold domains"/>
    <property type="match status" value="1"/>
</dbReference>
<dbReference type="InterPro" id="IPR055170">
    <property type="entry name" value="GFO_IDH_MocA-like_dom"/>
</dbReference>
<dbReference type="InterPro" id="IPR050984">
    <property type="entry name" value="Gfo/Idh/MocA_domain"/>
</dbReference>
<dbReference type="EMBL" id="JAIXNE010000004">
    <property type="protein sequence ID" value="MCA6077740.1"/>
    <property type="molecule type" value="Genomic_DNA"/>
</dbReference>
<keyword evidence="2" id="KW-0560">Oxidoreductase</keyword>
<evidence type="ECO:0000313" key="7">
    <source>
        <dbReference type="EMBL" id="MCA6077740.1"/>
    </source>
</evidence>
<name>A0A9X1HP92_9BACT</name>
<dbReference type="Pfam" id="PF22725">
    <property type="entry name" value="GFO_IDH_MocA_C3"/>
    <property type="match status" value="1"/>
</dbReference>
<comment type="caution">
    <text evidence="5">The sequence shown here is derived from an EMBL/GenBank/DDBJ whole genome shotgun (WGS) entry which is preliminary data.</text>
</comment>
<reference evidence="5" key="1">
    <citation type="submission" date="2021-09" db="EMBL/GenBank/DDBJ databases">
        <title>Fulvivirga sp. isolated from coastal sediment.</title>
        <authorList>
            <person name="Yu H."/>
        </authorList>
    </citation>
    <scope>NUCLEOTIDE SEQUENCE</scope>
    <source>
        <strain evidence="5">1062</strain>
    </source>
</reference>
<feature type="domain" description="GFO/IDH/MocA-like oxidoreductase" evidence="4">
    <location>
        <begin position="133"/>
        <end position="250"/>
    </location>
</feature>
<sequence>MKKIRWGVLSTAKIAREKFIPAVQKSQFGDVVAIASRSMEKAENTASELGIGRAYGSYEELLDDPEIDAVYNPLPNDMHVPWTIRSMDLGKHVLCEKPIALNARQAEQLLQHAKTKPDILVMEAFMYRFHPQWQMVRSLVDSGSIGHINQVNSLFTYFKDDPSNIRTDPEKGGGGLMDIGCYCVSIARWLFNHEPLRAFGSLRNHPQWHVDILANAILDFGEGRFSSFTCGTQSFPDQYVEIIGNHGRIRVNRPVNVPSDMNCTIDVENENGTEIIEVVASDHYTLQADYFSRSILDQTEVPTPLEDAYNNMKVIEAIFKSAESLRMENIPSGSSH</sequence>
<evidence type="ECO:0000313" key="5">
    <source>
        <dbReference type="EMBL" id="MCA6075435.1"/>
    </source>
</evidence>
<dbReference type="GO" id="GO:0000166">
    <property type="term" value="F:nucleotide binding"/>
    <property type="evidence" value="ECO:0007669"/>
    <property type="project" value="InterPro"/>
</dbReference>
<accession>A0A9X1HP92</accession>
<dbReference type="Pfam" id="PF01408">
    <property type="entry name" value="GFO_IDH_MocA"/>
    <property type="match status" value="1"/>
</dbReference>
<protein>
    <submittedName>
        <fullName evidence="5">Gfo/Idh/MocA family oxidoreductase</fullName>
    </submittedName>
</protein>
<dbReference type="SUPFAM" id="SSF55347">
    <property type="entry name" value="Glyceraldehyde-3-phosphate dehydrogenase-like, C-terminal domain"/>
    <property type="match status" value="1"/>
</dbReference>
<evidence type="ECO:0000256" key="1">
    <source>
        <dbReference type="ARBA" id="ARBA00010928"/>
    </source>
</evidence>
<dbReference type="Gene3D" id="3.40.50.720">
    <property type="entry name" value="NAD(P)-binding Rossmann-like Domain"/>
    <property type="match status" value="1"/>
</dbReference>
<dbReference type="AlphaFoldDB" id="A0A9X1HP92"/>
<dbReference type="EMBL" id="JAIXNE010000002">
    <property type="protein sequence ID" value="MCA6075435.1"/>
    <property type="molecule type" value="Genomic_DNA"/>
</dbReference>
<dbReference type="Gene3D" id="3.30.360.10">
    <property type="entry name" value="Dihydrodipicolinate Reductase, domain 2"/>
    <property type="match status" value="1"/>
</dbReference>
<evidence type="ECO:0000256" key="2">
    <source>
        <dbReference type="ARBA" id="ARBA00023002"/>
    </source>
</evidence>
<dbReference type="InterPro" id="IPR000683">
    <property type="entry name" value="Gfo/Idh/MocA-like_OxRdtase_N"/>
</dbReference>
<dbReference type="EMBL" id="JAIXNE010000003">
    <property type="protein sequence ID" value="MCA6076612.1"/>
    <property type="molecule type" value="Genomic_DNA"/>
</dbReference>
<dbReference type="GO" id="GO:0016491">
    <property type="term" value="F:oxidoreductase activity"/>
    <property type="evidence" value="ECO:0007669"/>
    <property type="project" value="UniProtKB-KW"/>
</dbReference>
<dbReference type="PANTHER" id="PTHR22604:SF105">
    <property type="entry name" value="TRANS-1,2-DIHYDROBENZENE-1,2-DIOL DEHYDROGENASE"/>
    <property type="match status" value="1"/>
</dbReference>
<feature type="domain" description="Gfo/Idh/MocA-like oxidoreductase N-terminal" evidence="3">
    <location>
        <begin position="5"/>
        <end position="121"/>
    </location>
</feature>
<keyword evidence="8" id="KW-1185">Reference proteome</keyword>
<evidence type="ECO:0000259" key="4">
    <source>
        <dbReference type="Pfam" id="PF22725"/>
    </source>
</evidence>
<evidence type="ECO:0000313" key="6">
    <source>
        <dbReference type="EMBL" id="MCA6076612.1"/>
    </source>
</evidence>
<gene>
    <name evidence="5" type="ORF">LDX50_11185</name>
    <name evidence="6" type="ORF">LDX50_17155</name>
    <name evidence="7" type="ORF">LDX50_22875</name>
</gene>
<dbReference type="RefSeq" id="WP_225698536.1">
    <property type="nucleotide sequence ID" value="NZ_JAIXNE010000002.1"/>
</dbReference>
<dbReference type="Proteomes" id="UP001139409">
    <property type="component" value="Unassembled WGS sequence"/>
</dbReference>
<dbReference type="PANTHER" id="PTHR22604">
    <property type="entry name" value="OXIDOREDUCTASES"/>
    <property type="match status" value="1"/>
</dbReference>